<evidence type="ECO:0000256" key="6">
    <source>
        <dbReference type="ARBA" id="ARBA00023054"/>
    </source>
</evidence>
<evidence type="ECO:0000313" key="15">
    <source>
        <dbReference type="Ensembl" id="ENSOSIP00000005088.1"/>
    </source>
</evidence>
<evidence type="ECO:0000256" key="12">
    <source>
        <dbReference type="ARBA" id="ARBA00033197"/>
    </source>
</evidence>
<evidence type="ECO:0000313" key="16">
    <source>
        <dbReference type="Proteomes" id="UP000694383"/>
    </source>
</evidence>
<proteinExistence type="inferred from homology"/>
<evidence type="ECO:0000256" key="7">
    <source>
        <dbReference type="ARBA" id="ARBA00023159"/>
    </source>
</evidence>
<dbReference type="GO" id="GO:0005634">
    <property type="term" value="C:nucleus"/>
    <property type="evidence" value="ECO:0007669"/>
    <property type="project" value="UniProtKB-SubCell"/>
</dbReference>
<dbReference type="Ensembl" id="ENSOSIT00000005438.1">
    <property type="protein sequence ID" value="ENSOSIP00000005088.1"/>
    <property type="gene ID" value="ENSOSIG00000003472.1"/>
</dbReference>
<dbReference type="CDD" id="cd22590">
    <property type="entry name" value="McIdas_CC"/>
    <property type="match status" value="1"/>
</dbReference>
<feature type="coiled-coil region" evidence="13">
    <location>
        <begin position="134"/>
        <end position="161"/>
    </location>
</feature>
<keyword evidence="9" id="KW-0539">Nucleus</keyword>
<evidence type="ECO:0000256" key="14">
    <source>
        <dbReference type="SAM" id="MobiDB-lite"/>
    </source>
</evidence>
<dbReference type="PANTHER" id="PTHR13372">
    <property type="entry name" value="GEMININ"/>
    <property type="match status" value="1"/>
</dbReference>
<evidence type="ECO:0000256" key="8">
    <source>
        <dbReference type="ARBA" id="ARBA00023163"/>
    </source>
</evidence>
<evidence type="ECO:0000256" key="2">
    <source>
        <dbReference type="ARBA" id="ARBA00007979"/>
    </source>
</evidence>
<keyword evidence="8" id="KW-0804">Transcription</keyword>
<dbReference type="PANTHER" id="PTHR13372:SF3">
    <property type="entry name" value="MULTICILIN"/>
    <property type="match status" value="1"/>
</dbReference>
<dbReference type="SUPFAM" id="SSF111469">
    <property type="entry name" value="Geminin coiled-coil domain"/>
    <property type="match status" value="1"/>
</dbReference>
<feature type="compositionally biased region" description="Polar residues" evidence="14">
    <location>
        <begin position="95"/>
        <end position="109"/>
    </location>
</feature>
<keyword evidence="6 13" id="KW-0175">Coiled coil</keyword>
<evidence type="ECO:0000256" key="11">
    <source>
        <dbReference type="ARBA" id="ARBA00031136"/>
    </source>
</evidence>
<evidence type="ECO:0000256" key="13">
    <source>
        <dbReference type="SAM" id="Coils"/>
    </source>
</evidence>
<evidence type="ECO:0000256" key="9">
    <source>
        <dbReference type="ARBA" id="ARBA00023242"/>
    </source>
</evidence>
<dbReference type="GO" id="GO:0008156">
    <property type="term" value="P:negative regulation of DNA replication"/>
    <property type="evidence" value="ECO:0007669"/>
    <property type="project" value="TreeGrafter"/>
</dbReference>
<evidence type="ECO:0000256" key="10">
    <source>
        <dbReference type="ARBA" id="ARBA00023306"/>
    </source>
</evidence>
<evidence type="ECO:0000256" key="4">
    <source>
        <dbReference type="ARBA" id="ARBA00022794"/>
    </source>
</evidence>
<evidence type="ECO:0000256" key="1">
    <source>
        <dbReference type="ARBA" id="ARBA00004123"/>
    </source>
</evidence>
<dbReference type="InterPro" id="IPR022786">
    <property type="entry name" value="Geminin/Multicilin"/>
</dbReference>
<evidence type="ECO:0000256" key="5">
    <source>
        <dbReference type="ARBA" id="ARBA00023015"/>
    </source>
</evidence>
<dbReference type="GeneTree" id="ENSGT00990000204138"/>
<reference evidence="15" key="2">
    <citation type="submission" date="2025-09" db="UniProtKB">
        <authorList>
            <consortium name="Ensembl"/>
        </authorList>
    </citation>
    <scope>IDENTIFICATION</scope>
</reference>
<accession>A0A8C7WYQ6</accession>
<dbReference type="Gene3D" id="1.20.5.1180">
    <property type="entry name" value="Geminin coiled-coil domain"/>
    <property type="match status" value="1"/>
</dbReference>
<dbReference type="GO" id="GO:0030030">
    <property type="term" value="P:cell projection organization"/>
    <property type="evidence" value="ECO:0007669"/>
    <property type="project" value="UniProtKB-KW"/>
</dbReference>
<organism evidence="15 16">
    <name type="scientific">Oryzias sinensis</name>
    <name type="common">Chinese medaka</name>
    <dbReference type="NCBI Taxonomy" id="183150"/>
    <lineage>
        <taxon>Eukaryota</taxon>
        <taxon>Metazoa</taxon>
        <taxon>Chordata</taxon>
        <taxon>Craniata</taxon>
        <taxon>Vertebrata</taxon>
        <taxon>Euteleostomi</taxon>
        <taxon>Actinopterygii</taxon>
        <taxon>Neopterygii</taxon>
        <taxon>Teleostei</taxon>
        <taxon>Neoteleostei</taxon>
        <taxon>Acanthomorphata</taxon>
        <taxon>Ovalentaria</taxon>
        <taxon>Atherinomorphae</taxon>
        <taxon>Beloniformes</taxon>
        <taxon>Adrianichthyidae</taxon>
        <taxon>Oryziinae</taxon>
        <taxon>Oryzias</taxon>
    </lineage>
</organism>
<comment type="subcellular location">
    <subcellularLocation>
        <location evidence="1">Nucleus</location>
    </subcellularLocation>
</comment>
<name>A0A8C7WYQ6_9TELE</name>
<keyword evidence="5" id="KW-0805">Transcription regulation</keyword>
<dbReference type="Proteomes" id="UP000694383">
    <property type="component" value="Unplaced"/>
</dbReference>
<protein>
    <recommendedName>
        <fullName evidence="3">Multicilin</fullName>
    </recommendedName>
    <alternativeName>
        <fullName evidence="11">Multiciliate differentiation and DNA synthesis-associated cell cycle protein</fullName>
    </alternativeName>
    <alternativeName>
        <fullName evidence="12">Protein Idas</fullName>
    </alternativeName>
</protein>
<sequence length="318" mass="35257">MPVPRSSSPVSMYVELPSFLDQAFSTIAWDDLGGCSPQSRQDSLISQINESDPDDQFLGECALDLMADAAILESSLSPADLVQFEGCVIPPPTPQRQENSGTQTSTGLSPTRTFYWENMADCHEQALGKSLVFNKELHQVFHKQQEELDCLEERNLHLKELASRAKHLALVLEKLMTVRELRVEEAVMPCIDAPPGSSKRQRLNEQCETDSSDSVEDMLKDISSRCNAVLRSSSTGPGPQQQSEAIRVFGSFSGVQMSTLNEWSSTEDGAQAEECVSSFKTSVKEHGTIQTKVFPHGHVFTSKTQEGGYRFRWVPNHS</sequence>
<feature type="region of interest" description="Disordered" evidence="14">
    <location>
        <begin position="88"/>
        <end position="109"/>
    </location>
</feature>
<reference evidence="15" key="1">
    <citation type="submission" date="2025-08" db="UniProtKB">
        <authorList>
            <consortium name="Ensembl"/>
        </authorList>
    </citation>
    <scope>IDENTIFICATION</scope>
</reference>
<keyword evidence="7" id="KW-0010">Activator</keyword>
<keyword evidence="16" id="KW-1185">Reference proteome</keyword>
<keyword evidence="4" id="KW-0970">Cilium biogenesis/degradation</keyword>
<keyword evidence="10" id="KW-0131">Cell cycle</keyword>
<dbReference type="Pfam" id="PF07412">
    <property type="entry name" value="Geminin"/>
    <property type="match status" value="1"/>
</dbReference>
<dbReference type="AlphaFoldDB" id="A0A8C7WYQ6"/>
<dbReference type="GO" id="GO:0045786">
    <property type="term" value="P:negative regulation of cell cycle"/>
    <property type="evidence" value="ECO:0007669"/>
    <property type="project" value="TreeGrafter"/>
</dbReference>
<evidence type="ECO:0000256" key="3">
    <source>
        <dbReference type="ARBA" id="ARBA00018222"/>
    </source>
</evidence>
<comment type="similarity">
    <text evidence="2">Belongs to the geminin family.</text>
</comment>